<protein>
    <submittedName>
        <fullName evidence="1">Uncharacterized protein</fullName>
    </submittedName>
</protein>
<proteinExistence type="predicted"/>
<dbReference type="Proteomes" id="UP000479000">
    <property type="component" value="Unassembled WGS sequence"/>
</dbReference>
<evidence type="ECO:0000313" key="1">
    <source>
        <dbReference type="EMBL" id="CAA9996388.1"/>
    </source>
</evidence>
<dbReference type="EMBL" id="CADCXU010004603">
    <property type="protein sequence ID" value="CAA9996388.1"/>
    <property type="molecule type" value="Genomic_DNA"/>
</dbReference>
<gene>
    <name evidence="1" type="ORF">NTEN_LOCUS2923</name>
</gene>
<name>A0A6H5G1U7_9HEMI</name>
<keyword evidence="2" id="KW-1185">Reference proteome</keyword>
<accession>A0A6H5G1U7</accession>
<sequence length="94" mass="11287">MDYRFYRMTFHGKYRYGRCILTSQLADLRHHELFWRAGKGERTRISDTTVLDVAEKARKTGQEKGRRRRKVGRWIPRFGLLIRRASVCRLLDSD</sequence>
<dbReference type="AlphaFoldDB" id="A0A6H5G1U7"/>
<reference evidence="1 2" key="1">
    <citation type="submission" date="2020-02" db="EMBL/GenBank/DDBJ databases">
        <authorList>
            <person name="Ferguson B K."/>
        </authorList>
    </citation>
    <scope>NUCLEOTIDE SEQUENCE [LARGE SCALE GENOMIC DNA]</scope>
</reference>
<evidence type="ECO:0000313" key="2">
    <source>
        <dbReference type="Proteomes" id="UP000479000"/>
    </source>
</evidence>
<feature type="non-terminal residue" evidence="1">
    <location>
        <position position="94"/>
    </location>
</feature>
<organism evidence="1 2">
    <name type="scientific">Nesidiocoris tenuis</name>
    <dbReference type="NCBI Taxonomy" id="355587"/>
    <lineage>
        <taxon>Eukaryota</taxon>
        <taxon>Metazoa</taxon>
        <taxon>Ecdysozoa</taxon>
        <taxon>Arthropoda</taxon>
        <taxon>Hexapoda</taxon>
        <taxon>Insecta</taxon>
        <taxon>Pterygota</taxon>
        <taxon>Neoptera</taxon>
        <taxon>Paraneoptera</taxon>
        <taxon>Hemiptera</taxon>
        <taxon>Heteroptera</taxon>
        <taxon>Panheteroptera</taxon>
        <taxon>Cimicomorpha</taxon>
        <taxon>Miridae</taxon>
        <taxon>Dicyphina</taxon>
        <taxon>Nesidiocoris</taxon>
    </lineage>
</organism>